<evidence type="ECO:0000256" key="20">
    <source>
        <dbReference type="SAM" id="SignalP"/>
    </source>
</evidence>
<keyword evidence="6" id="KW-0285">Flavoprotein</keyword>
<feature type="binding site" evidence="17">
    <location>
        <position position="247"/>
    </location>
    <ligand>
        <name>FAD</name>
        <dbReference type="ChEBI" id="CHEBI:57692"/>
    </ligand>
</feature>
<evidence type="ECO:0000256" key="11">
    <source>
        <dbReference type="ARBA" id="ARBA00023002"/>
    </source>
</evidence>
<evidence type="ECO:0000256" key="5">
    <source>
        <dbReference type="ARBA" id="ARBA00022448"/>
    </source>
</evidence>
<feature type="binding site" evidence="17">
    <location>
        <position position="190"/>
    </location>
    <ligand>
        <name>FAD</name>
        <dbReference type="ChEBI" id="CHEBI:57692"/>
    </ligand>
</feature>
<comment type="cofactor">
    <cofactor evidence="1 17">
        <name>FAD</name>
        <dbReference type="ChEBI" id="CHEBI:57692"/>
    </cofactor>
</comment>
<comment type="similarity">
    <text evidence="3">Belongs to the EROs family.</text>
</comment>
<comment type="subcellular location">
    <subcellularLocation>
        <location evidence="2">Endoplasmic reticulum membrane</location>
        <topology evidence="2">Peripheral membrane protein</topology>
        <orientation evidence="2">Lumenal side</orientation>
    </subcellularLocation>
</comment>
<evidence type="ECO:0000256" key="9">
    <source>
        <dbReference type="ARBA" id="ARBA00022827"/>
    </source>
</evidence>
<feature type="active site" evidence="16">
    <location>
        <position position="387"/>
    </location>
</feature>
<feature type="active site" description="Nucleophile" evidence="16">
    <location>
        <position position="384"/>
    </location>
</feature>
<dbReference type="GO" id="GO:0034975">
    <property type="term" value="P:protein folding in endoplasmic reticulum"/>
    <property type="evidence" value="ECO:0007669"/>
    <property type="project" value="InterPro"/>
</dbReference>
<feature type="disulfide bond" description="Redox-active" evidence="18">
    <location>
        <begin position="384"/>
        <end position="387"/>
    </location>
</feature>
<accession>A0A1X7VV88</accession>
<dbReference type="EnsemblMetazoa" id="XM_019993340.1">
    <property type="protein sequence ID" value="XP_019848899.1"/>
    <property type="gene ID" value="LOC100634002"/>
</dbReference>
<dbReference type="Proteomes" id="UP000007879">
    <property type="component" value="Unassembled WGS sequence"/>
</dbReference>
<feature type="disulfide bond" description="Redox-active" evidence="18">
    <location>
        <begin position="100"/>
        <end position="105"/>
    </location>
</feature>
<evidence type="ECO:0000256" key="2">
    <source>
        <dbReference type="ARBA" id="ARBA00004367"/>
    </source>
</evidence>
<keyword evidence="8" id="KW-0256">Endoplasmic reticulum</keyword>
<dbReference type="InParanoid" id="A0A1X7VV88"/>
<dbReference type="InterPro" id="IPR007266">
    <property type="entry name" value="Ero1"/>
</dbReference>
<proteinExistence type="inferred from homology"/>
<reference evidence="21" key="2">
    <citation type="submission" date="2017-05" db="UniProtKB">
        <authorList>
            <consortium name="EnsemblMetazoa"/>
        </authorList>
    </citation>
    <scope>IDENTIFICATION</scope>
</reference>
<dbReference type="PANTHER" id="PTHR12613:SF0">
    <property type="entry name" value="ERO1-LIKE PROTEIN"/>
    <property type="match status" value="1"/>
</dbReference>
<evidence type="ECO:0000256" key="12">
    <source>
        <dbReference type="ARBA" id="ARBA00023136"/>
    </source>
</evidence>
<feature type="region of interest" description="Disordered" evidence="19">
    <location>
        <begin position="441"/>
        <end position="467"/>
    </location>
</feature>
<dbReference type="OrthoDB" id="269384at2759"/>
<dbReference type="Pfam" id="PF04137">
    <property type="entry name" value="ERO1"/>
    <property type="match status" value="1"/>
</dbReference>
<feature type="binding site" evidence="17">
    <location>
        <position position="244"/>
    </location>
    <ligand>
        <name>FAD</name>
        <dbReference type="ChEBI" id="CHEBI:57692"/>
    </ligand>
</feature>
<feature type="binding site" evidence="17">
    <location>
        <position position="192"/>
    </location>
    <ligand>
        <name>FAD</name>
        <dbReference type="ChEBI" id="CHEBI:57692"/>
    </ligand>
</feature>
<keyword evidence="12" id="KW-0472">Membrane</keyword>
<keyword evidence="22" id="KW-1185">Reference proteome</keyword>
<dbReference type="SUPFAM" id="SSF110019">
    <property type="entry name" value="ERO1-like"/>
    <property type="match status" value="1"/>
</dbReference>
<evidence type="ECO:0000256" key="15">
    <source>
        <dbReference type="ARBA" id="ARBA00023284"/>
    </source>
</evidence>
<feature type="chain" id="PRO_5012462918" evidence="20">
    <location>
        <begin position="22"/>
        <end position="467"/>
    </location>
</feature>
<dbReference type="KEGG" id="aqu:100634002"/>
<evidence type="ECO:0000256" key="13">
    <source>
        <dbReference type="ARBA" id="ARBA00023157"/>
    </source>
</evidence>
<dbReference type="GO" id="GO:0005789">
    <property type="term" value="C:endoplasmic reticulum membrane"/>
    <property type="evidence" value="ECO:0007669"/>
    <property type="project" value="UniProtKB-SubCell"/>
</dbReference>
<keyword evidence="13 18" id="KW-1015">Disulfide bond</keyword>
<keyword evidence="15" id="KW-0676">Redox-active center</keyword>
<organism evidence="21">
    <name type="scientific">Amphimedon queenslandica</name>
    <name type="common">Sponge</name>
    <dbReference type="NCBI Taxonomy" id="400682"/>
    <lineage>
        <taxon>Eukaryota</taxon>
        <taxon>Metazoa</taxon>
        <taxon>Porifera</taxon>
        <taxon>Demospongiae</taxon>
        <taxon>Heteroscleromorpha</taxon>
        <taxon>Haplosclerida</taxon>
        <taxon>Niphatidae</taxon>
        <taxon>Amphimedon</taxon>
    </lineage>
</organism>
<feature type="signal peptide" evidence="20">
    <location>
        <begin position="1"/>
        <end position="21"/>
    </location>
</feature>
<dbReference type="GO" id="GO:0015035">
    <property type="term" value="F:protein-disulfide reductase activity"/>
    <property type="evidence" value="ECO:0007669"/>
    <property type="project" value="InterPro"/>
</dbReference>
<comment type="subunit">
    <text evidence="4">May function both as a monomer and a homodimer.</text>
</comment>
<dbReference type="PANTHER" id="PTHR12613">
    <property type="entry name" value="ERO1-RELATED"/>
    <property type="match status" value="1"/>
</dbReference>
<keyword evidence="7 20" id="KW-0732">Signal</keyword>
<evidence type="ECO:0000256" key="10">
    <source>
        <dbReference type="ARBA" id="ARBA00022982"/>
    </source>
</evidence>
<evidence type="ECO:0000256" key="16">
    <source>
        <dbReference type="PIRSR" id="PIRSR017205-1"/>
    </source>
</evidence>
<keyword evidence="9 17" id="KW-0274">FAD</keyword>
<dbReference type="EnsemblMetazoa" id="Aqu2.1.44027_001">
    <property type="protein sequence ID" value="Aqu2.1.44027_001"/>
    <property type="gene ID" value="Aqu2.1.44027"/>
</dbReference>
<dbReference type="GO" id="GO:0016972">
    <property type="term" value="F:thiol oxidase activity"/>
    <property type="evidence" value="ECO:0007669"/>
    <property type="project" value="InterPro"/>
</dbReference>
<keyword evidence="11" id="KW-0560">Oxidoreductase</keyword>
<evidence type="ECO:0000256" key="3">
    <source>
        <dbReference type="ARBA" id="ARBA00008277"/>
    </source>
</evidence>
<evidence type="ECO:0000313" key="22">
    <source>
        <dbReference type="Proteomes" id="UP000007879"/>
    </source>
</evidence>
<gene>
    <name evidence="21" type="primary">100634002</name>
</gene>
<evidence type="ECO:0000256" key="8">
    <source>
        <dbReference type="ARBA" id="ARBA00022824"/>
    </source>
</evidence>
<evidence type="ECO:0000256" key="1">
    <source>
        <dbReference type="ARBA" id="ARBA00001974"/>
    </source>
</evidence>
<feature type="binding site" evidence="17">
    <location>
        <position position="280"/>
    </location>
    <ligand>
        <name>FAD</name>
        <dbReference type="ChEBI" id="CHEBI:57692"/>
    </ligand>
</feature>
<keyword evidence="14" id="KW-0325">Glycoprotein</keyword>
<dbReference type="GO" id="GO:0071949">
    <property type="term" value="F:FAD binding"/>
    <property type="evidence" value="ECO:0007669"/>
    <property type="project" value="InterPro"/>
</dbReference>
<reference evidence="22" key="1">
    <citation type="journal article" date="2010" name="Nature">
        <title>The Amphimedon queenslandica genome and the evolution of animal complexity.</title>
        <authorList>
            <person name="Srivastava M."/>
            <person name="Simakov O."/>
            <person name="Chapman J."/>
            <person name="Fahey B."/>
            <person name="Gauthier M.E."/>
            <person name="Mitros T."/>
            <person name="Richards G.S."/>
            <person name="Conaco C."/>
            <person name="Dacre M."/>
            <person name="Hellsten U."/>
            <person name="Larroux C."/>
            <person name="Putnam N.H."/>
            <person name="Stanke M."/>
            <person name="Adamska M."/>
            <person name="Darling A."/>
            <person name="Degnan S.M."/>
            <person name="Oakley T.H."/>
            <person name="Plachetzki D.C."/>
            <person name="Zhai Y."/>
            <person name="Adamski M."/>
            <person name="Calcino A."/>
            <person name="Cummins S.F."/>
            <person name="Goodstein D.M."/>
            <person name="Harris C."/>
            <person name="Jackson D.J."/>
            <person name="Leys S.P."/>
            <person name="Shu S."/>
            <person name="Woodcroft B.J."/>
            <person name="Vervoort M."/>
            <person name="Kosik K.S."/>
            <person name="Manning G."/>
            <person name="Degnan B.M."/>
            <person name="Rokhsar D.S."/>
        </authorList>
    </citation>
    <scope>NUCLEOTIDE SEQUENCE [LARGE SCALE GENOMIC DNA]</scope>
</reference>
<evidence type="ECO:0000256" key="4">
    <source>
        <dbReference type="ARBA" id="ARBA00011802"/>
    </source>
</evidence>
<feature type="binding site" evidence="17">
    <location>
        <position position="203"/>
    </location>
    <ligand>
        <name>FAD</name>
        <dbReference type="ChEBI" id="CHEBI:57692"/>
    </ligand>
</feature>
<keyword evidence="10" id="KW-0249">Electron transport</keyword>
<dbReference type="PIRSF" id="PIRSF017205">
    <property type="entry name" value="ERO1"/>
    <property type="match status" value="1"/>
</dbReference>
<protein>
    <submittedName>
        <fullName evidence="21">Uncharacterized protein</fullName>
    </submittedName>
</protein>
<evidence type="ECO:0000256" key="6">
    <source>
        <dbReference type="ARBA" id="ARBA00022630"/>
    </source>
</evidence>
<evidence type="ECO:0000256" key="14">
    <source>
        <dbReference type="ARBA" id="ARBA00023180"/>
    </source>
</evidence>
<dbReference type="STRING" id="400682.A0A1X7VV88"/>
<evidence type="ECO:0000256" key="17">
    <source>
        <dbReference type="PIRSR" id="PIRSR017205-2"/>
    </source>
</evidence>
<evidence type="ECO:0000256" key="7">
    <source>
        <dbReference type="ARBA" id="ARBA00022729"/>
    </source>
</evidence>
<sequence length="467" mass="52748">MMVYGVVQSLWMLSLLIGCSGYNPLTEAAEKHNSIKKLDECFCQLSGPVDVCCCDVETVDKLNTDKIYPLVSELIKQPYFKYFKINFKRKCPFWSDDGSCVLKNCHVEQCSEEDVPVFLKGEGPSDQVVCSLKSEEETKLSSIVGKFSSEQVQEFAEWAVHDDEQENFCLMEDDSSENASYVDLIINPERYTGYSGYSAHRIWSAIHNENCFRPKSSSRPGLPLAATLMQELCLEERAFFRLISGLHSSINIHVAAEYIQSGALTDAPRFGPNLNEFVRRFDSSNTNGQGPVWLKNIYFAYLVVLKAVTKAERVWSNYVFYTGNEKEEETINKTIQKLISSANGCGHSLFDEKQLFNKDTASELKEEFRAHFLNISRIMDCVGCSKCRLWGTLQVQGIGTALKILFSAKSHFHLKRQEIVALFNVLGRLSSSIKALQGFKSMQQVDRPDPPPPVSAPPNTHRTKKEL</sequence>
<dbReference type="eggNOG" id="KOG2608">
    <property type="taxonomic scope" value="Eukaryota"/>
</dbReference>
<dbReference type="AlphaFoldDB" id="A0A1X7VV88"/>
<evidence type="ECO:0000256" key="19">
    <source>
        <dbReference type="SAM" id="MobiDB-lite"/>
    </source>
</evidence>
<evidence type="ECO:0000313" key="21">
    <source>
        <dbReference type="EnsemblMetazoa" id="Aqu2.1.44027_001"/>
    </source>
</evidence>
<evidence type="ECO:0000256" key="18">
    <source>
        <dbReference type="PIRSR" id="PIRSR017205-3"/>
    </source>
</evidence>
<keyword evidence="5" id="KW-0813">Transport</keyword>
<dbReference type="InterPro" id="IPR037192">
    <property type="entry name" value="ERO1-like_sf"/>
</dbReference>
<name>A0A1X7VV88_AMPQE</name>